<protein>
    <submittedName>
        <fullName evidence="1">Uncharacterized protein</fullName>
    </submittedName>
</protein>
<name>A0A6V7WQQ6_MELEN</name>
<dbReference type="OrthoDB" id="5909735at2759"/>
<proteinExistence type="predicted"/>
<sequence>MKFIGVEENDFKYLNLGSDEWFDFKKGALDLFNLNKLTFTEVHTIISSLHEILVKKNETTIKIKDLREHLQNVKTIYWKAKYEIEKLKIIENDQQKLIAKEELSRIETSIESKTKLNECLLSVYVLKFVVLQENRENDLVEEEGEEKK</sequence>
<reference evidence="1 2" key="1">
    <citation type="submission" date="2020-08" db="EMBL/GenBank/DDBJ databases">
        <authorList>
            <person name="Koutsovoulos G."/>
            <person name="Danchin GJ E."/>
        </authorList>
    </citation>
    <scope>NUCLEOTIDE SEQUENCE [LARGE SCALE GENOMIC DNA]</scope>
</reference>
<accession>A0A6V7WQQ6</accession>
<comment type="caution">
    <text evidence="1">The sequence shown here is derived from an EMBL/GenBank/DDBJ whole genome shotgun (WGS) entry which is preliminary data.</text>
</comment>
<dbReference type="Proteomes" id="UP000580250">
    <property type="component" value="Unassembled WGS sequence"/>
</dbReference>
<evidence type="ECO:0000313" key="1">
    <source>
        <dbReference type="EMBL" id="CAD2189379.1"/>
    </source>
</evidence>
<evidence type="ECO:0000313" key="2">
    <source>
        <dbReference type="Proteomes" id="UP000580250"/>
    </source>
</evidence>
<organism evidence="1 2">
    <name type="scientific">Meloidogyne enterolobii</name>
    <name type="common">Root-knot nematode worm</name>
    <name type="synonym">Meloidogyne mayaguensis</name>
    <dbReference type="NCBI Taxonomy" id="390850"/>
    <lineage>
        <taxon>Eukaryota</taxon>
        <taxon>Metazoa</taxon>
        <taxon>Ecdysozoa</taxon>
        <taxon>Nematoda</taxon>
        <taxon>Chromadorea</taxon>
        <taxon>Rhabditida</taxon>
        <taxon>Tylenchina</taxon>
        <taxon>Tylenchomorpha</taxon>
        <taxon>Tylenchoidea</taxon>
        <taxon>Meloidogynidae</taxon>
        <taxon>Meloidogyninae</taxon>
        <taxon>Meloidogyne</taxon>
    </lineage>
</organism>
<dbReference type="EMBL" id="CAJEWN010000746">
    <property type="protein sequence ID" value="CAD2189379.1"/>
    <property type="molecule type" value="Genomic_DNA"/>
</dbReference>
<dbReference type="AlphaFoldDB" id="A0A6V7WQQ6"/>
<gene>
    <name evidence="1" type="ORF">MENT_LOCUS42097</name>
</gene>